<proteinExistence type="predicted"/>
<dbReference type="InterPro" id="IPR010626">
    <property type="entry name" value="DUF1217"/>
</dbReference>
<evidence type="ECO:0000313" key="2">
    <source>
        <dbReference type="Proteomes" id="UP000249165"/>
    </source>
</evidence>
<organism evidence="1 2">
    <name type="scientific">Salipiger aestuarii</name>
    <dbReference type="NCBI Taxonomy" id="568098"/>
    <lineage>
        <taxon>Bacteria</taxon>
        <taxon>Pseudomonadati</taxon>
        <taxon>Pseudomonadota</taxon>
        <taxon>Alphaproteobacteria</taxon>
        <taxon>Rhodobacterales</taxon>
        <taxon>Roseobacteraceae</taxon>
        <taxon>Salipiger</taxon>
    </lineage>
</organism>
<dbReference type="AlphaFoldDB" id="A0A327XZ24"/>
<accession>A0A327XZ24</accession>
<comment type="caution">
    <text evidence="1">The sequence shown here is derived from an EMBL/GenBank/DDBJ whole genome shotgun (WGS) entry which is preliminary data.</text>
</comment>
<name>A0A327XZ24_9RHOB</name>
<reference evidence="1 2" key="1">
    <citation type="submission" date="2018-06" db="EMBL/GenBank/DDBJ databases">
        <title>Genomic Encyclopedia of Archaeal and Bacterial Type Strains, Phase II (KMG-II): from individual species to whole genera.</title>
        <authorList>
            <person name="Goeker M."/>
        </authorList>
    </citation>
    <scope>NUCLEOTIDE SEQUENCE [LARGE SCALE GENOMIC DNA]</scope>
    <source>
        <strain evidence="1 2">DSM 22011</strain>
    </source>
</reference>
<keyword evidence="2" id="KW-1185">Reference proteome</keyword>
<dbReference type="Pfam" id="PF06748">
    <property type="entry name" value="DUF1217"/>
    <property type="match status" value="2"/>
</dbReference>
<protein>
    <submittedName>
        <fullName evidence="1">Uncharacterized protein DUF1217</fullName>
    </submittedName>
</protein>
<dbReference type="InterPro" id="IPR023157">
    <property type="entry name" value="AGR-C-984p-like_sf"/>
</dbReference>
<evidence type="ECO:0000313" key="1">
    <source>
        <dbReference type="EMBL" id="RAK13990.1"/>
    </source>
</evidence>
<sequence>MTFSPMIAGAGLVGWQMLQSTMQSQRSTFDQSAEIARETTYFKEKIGTISSAEELVDDRRLLSVALAAFGMSDEIDSKYLIQRIIEEGADDNNSIANKLGDSRYITLAQAFDFQEITNYKTEEAGFGDPIFAAYEERMMVELEETLASPEYANDPVSSVLFRLQVESNISEQRDHFLTNIATVKSVEDLLDNYDLKSVVLKAFDLEDRANSTTLLKRVLSENPAKTGALSTVLGDPNMVALAETFAFYDVETKTVLETENFAENIVNEYKWQQFKSAVDEVDSSIGAALQFQKSIPDLSSSGISENAKWYSVLGSTVMREVFETALGLPSGFSQIDIDKQLEIIKEKADQRFGISTFSDLENENSMNKIIHGYLLQDQLAQGSAFGSQHIAMTLLSTIRYDN</sequence>
<dbReference type="Proteomes" id="UP000249165">
    <property type="component" value="Unassembled WGS sequence"/>
</dbReference>
<dbReference type="Gene3D" id="1.10.3700.10">
    <property type="entry name" value="AGR C 984p-like"/>
    <property type="match status" value="2"/>
</dbReference>
<dbReference type="SUPFAM" id="SSF158837">
    <property type="entry name" value="AGR C 984p-like"/>
    <property type="match status" value="2"/>
</dbReference>
<gene>
    <name evidence="1" type="ORF">ATI53_103118</name>
</gene>
<dbReference type="EMBL" id="QLMG01000031">
    <property type="protein sequence ID" value="RAK13990.1"/>
    <property type="molecule type" value="Genomic_DNA"/>
</dbReference>